<evidence type="ECO:0000256" key="1">
    <source>
        <dbReference type="ARBA" id="ARBA00005614"/>
    </source>
</evidence>
<dbReference type="RefSeq" id="WP_380939613.1">
    <property type="nucleotide sequence ID" value="NZ_JBHUFC010000002.1"/>
</dbReference>
<evidence type="ECO:0000259" key="6">
    <source>
        <dbReference type="PROSITE" id="PS51160"/>
    </source>
</evidence>
<evidence type="ECO:0000256" key="5">
    <source>
        <dbReference type="RuleBase" id="RU004168"/>
    </source>
</evidence>
<dbReference type="EMBL" id="JBHUFC010000002">
    <property type="protein sequence ID" value="MFD1787256.1"/>
    <property type="molecule type" value="Genomic_DNA"/>
</dbReference>
<comment type="caution">
    <text evidence="7">The sequence shown here is derived from an EMBL/GenBank/DDBJ whole genome shotgun (WGS) entry which is preliminary data.</text>
</comment>
<dbReference type="Proteomes" id="UP001597283">
    <property type="component" value="Unassembled WGS sequence"/>
</dbReference>
<dbReference type="InterPro" id="IPR001792">
    <property type="entry name" value="Acylphosphatase-like_dom"/>
</dbReference>
<evidence type="ECO:0000313" key="7">
    <source>
        <dbReference type="EMBL" id="MFD1787256.1"/>
    </source>
</evidence>
<comment type="catalytic activity">
    <reaction evidence="3 4">
        <text>an acyl phosphate + H2O = a carboxylate + phosphate + H(+)</text>
        <dbReference type="Rhea" id="RHEA:14965"/>
        <dbReference type="ChEBI" id="CHEBI:15377"/>
        <dbReference type="ChEBI" id="CHEBI:15378"/>
        <dbReference type="ChEBI" id="CHEBI:29067"/>
        <dbReference type="ChEBI" id="CHEBI:43474"/>
        <dbReference type="ChEBI" id="CHEBI:59918"/>
        <dbReference type="EC" id="3.6.1.7"/>
    </reaction>
</comment>
<evidence type="ECO:0000313" key="8">
    <source>
        <dbReference type="Proteomes" id="UP001597283"/>
    </source>
</evidence>
<dbReference type="EC" id="3.6.1.7" evidence="2 4"/>
<organism evidence="7 8">
    <name type="scientific">Sphingomonas floccifaciens</name>
    <dbReference type="NCBI Taxonomy" id="1844115"/>
    <lineage>
        <taxon>Bacteria</taxon>
        <taxon>Pseudomonadati</taxon>
        <taxon>Pseudomonadota</taxon>
        <taxon>Alphaproteobacteria</taxon>
        <taxon>Sphingomonadales</taxon>
        <taxon>Sphingomonadaceae</taxon>
        <taxon>Sphingomonas</taxon>
    </lineage>
</organism>
<evidence type="ECO:0000256" key="2">
    <source>
        <dbReference type="ARBA" id="ARBA00012150"/>
    </source>
</evidence>
<dbReference type="Gene3D" id="3.30.70.100">
    <property type="match status" value="1"/>
</dbReference>
<sequence length="92" mass="10376">MGVMQRVLVSGRVQQVGYRDYVVRQAQRLGVKGWVRNLNDGRVELLADADAAVIDEFLSKCREGPQLARVDDLSAFPVEERPVKGFTKRFTP</sequence>
<keyword evidence="4" id="KW-0378">Hydrolase</keyword>
<gene>
    <name evidence="7" type="ORF">ACFSC3_06705</name>
</gene>
<dbReference type="InterPro" id="IPR020456">
    <property type="entry name" value="Acylphosphatase"/>
</dbReference>
<keyword evidence="8" id="KW-1185">Reference proteome</keyword>
<evidence type="ECO:0000256" key="4">
    <source>
        <dbReference type="PROSITE-ProRule" id="PRU00520"/>
    </source>
</evidence>
<proteinExistence type="inferred from homology"/>
<name>A0ABW4NB37_9SPHN</name>
<comment type="similarity">
    <text evidence="1 5">Belongs to the acylphosphatase family.</text>
</comment>
<dbReference type="PROSITE" id="PS51160">
    <property type="entry name" value="ACYLPHOSPHATASE_3"/>
    <property type="match status" value="1"/>
</dbReference>
<evidence type="ECO:0000256" key="3">
    <source>
        <dbReference type="ARBA" id="ARBA00047645"/>
    </source>
</evidence>
<dbReference type="InterPro" id="IPR036046">
    <property type="entry name" value="Acylphosphatase-like_dom_sf"/>
</dbReference>
<feature type="domain" description="Acylphosphatase-like" evidence="6">
    <location>
        <begin position="4"/>
        <end position="92"/>
    </location>
</feature>
<dbReference type="SUPFAM" id="SSF54975">
    <property type="entry name" value="Acylphosphatase/BLUF domain-like"/>
    <property type="match status" value="1"/>
</dbReference>
<protein>
    <recommendedName>
        <fullName evidence="2 4">acylphosphatase</fullName>
        <ecNumber evidence="2 4">3.6.1.7</ecNumber>
    </recommendedName>
</protein>
<dbReference type="PANTHER" id="PTHR47268:SF4">
    <property type="entry name" value="ACYLPHOSPHATASE"/>
    <property type="match status" value="1"/>
</dbReference>
<reference evidence="8" key="1">
    <citation type="journal article" date="2019" name="Int. J. Syst. Evol. Microbiol.">
        <title>The Global Catalogue of Microorganisms (GCM) 10K type strain sequencing project: providing services to taxonomists for standard genome sequencing and annotation.</title>
        <authorList>
            <consortium name="The Broad Institute Genomics Platform"/>
            <consortium name="The Broad Institute Genome Sequencing Center for Infectious Disease"/>
            <person name="Wu L."/>
            <person name="Ma J."/>
        </authorList>
    </citation>
    <scope>NUCLEOTIDE SEQUENCE [LARGE SCALE GENOMIC DNA]</scope>
    <source>
        <strain evidence="8">Q85</strain>
    </source>
</reference>
<feature type="active site" evidence="4">
    <location>
        <position position="37"/>
    </location>
</feature>
<dbReference type="Pfam" id="PF00708">
    <property type="entry name" value="Acylphosphatase"/>
    <property type="match status" value="1"/>
</dbReference>
<feature type="active site" evidence="4">
    <location>
        <position position="19"/>
    </location>
</feature>
<dbReference type="PANTHER" id="PTHR47268">
    <property type="entry name" value="ACYLPHOSPHATASE"/>
    <property type="match status" value="1"/>
</dbReference>
<accession>A0ABW4NB37</accession>